<gene>
    <name evidence="2" type="ORF">ACFO6S_12975</name>
</gene>
<dbReference type="InterPro" id="IPR006311">
    <property type="entry name" value="TAT_signal"/>
</dbReference>
<dbReference type="Proteomes" id="UP001595914">
    <property type="component" value="Unassembled WGS sequence"/>
</dbReference>
<dbReference type="PROSITE" id="PS51318">
    <property type="entry name" value="TAT"/>
    <property type="match status" value="1"/>
</dbReference>
<sequence length="258" mass="26973">MNPGRRTLTRRGLLLGVGAVALGGGAAAFALQPRTDDRPVALVYRGKAACQGCAESVAQLLETAPTPFRAVYCGPGEDVELTAEALAGAAVYAQPGGGEVGPAWRRMRAHADDVRAFVHGGGNYLGFCLGAYLAGTGPGFGLIPEQVNRYMDTEGSEVHDTDDTVVAVDWRGGQRHMFFQDGPQFTGDWVAAPATTVLARYRTGTVAAAVTGYGAGRVGVVGPHPEADESWYSGPGLTNPDGIRFDLGHDLIATTVER</sequence>
<evidence type="ECO:0000259" key="1">
    <source>
        <dbReference type="Pfam" id="PF09825"/>
    </source>
</evidence>
<name>A0ABV9FS37_9NOCA</name>
<dbReference type="Gene3D" id="3.40.50.880">
    <property type="match status" value="1"/>
</dbReference>
<evidence type="ECO:0000313" key="3">
    <source>
        <dbReference type="Proteomes" id="UP001595914"/>
    </source>
</evidence>
<organism evidence="2 3">
    <name type="scientific">Rhodococcus kronopolitis</name>
    <dbReference type="NCBI Taxonomy" id="1460226"/>
    <lineage>
        <taxon>Bacteria</taxon>
        <taxon>Bacillati</taxon>
        <taxon>Actinomycetota</taxon>
        <taxon>Actinomycetes</taxon>
        <taxon>Mycobacteriales</taxon>
        <taxon>Nocardiaceae</taxon>
        <taxon>Rhodococcus</taxon>
    </lineage>
</organism>
<feature type="domain" description="Biotin-protein ligase N-terminal" evidence="1">
    <location>
        <begin position="42"/>
        <end position="135"/>
    </location>
</feature>
<dbReference type="InterPro" id="IPR019197">
    <property type="entry name" value="Biotin-prot_ligase_N"/>
</dbReference>
<accession>A0ABV9FS37</accession>
<comment type="caution">
    <text evidence="2">The sequence shown here is derived from an EMBL/GenBank/DDBJ whole genome shotgun (WGS) entry which is preliminary data.</text>
</comment>
<proteinExistence type="predicted"/>
<dbReference type="EMBL" id="JBHSFO010000005">
    <property type="protein sequence ID" value="MFC4604602.1"/>
    <property type="molecule type" value="Genomic_DNA"/>
</dbReference>
<evidence type="ECO:0000313" key="2">
    <source>
        <dbReference type="EMBL" id="MFC4604602.1"/>
    </source>
</evidence>
<protein>
    <submittedName>
        <fullName evidence="2">BPL-N domain-containing protein</fullName>
    </submittedName>
</protein>
<dbReference type="SUPFAM" id="SSF52317">
    <property type="entry name" value="Class I glutamine amidotransferase-like"/>
    <property type="match status" value="1"/>
</dbReference>
<keyword evidence="3" id="KW-1185">Reference proteome</keyword>
<dbReference type="RefSeq" id="WP_378417527.1">
    <property type="nucleotide sequence ID" value="NZ_JBHSFO010000005.1"/>
</dbReference>
<dbReference type="InterPro" id="IPR029062">
    <property type="entry name" value="Class_I_gatase-like"/>
</dbReference>
<dbReference type="Pfam" id="PF09825">
    <property type="entry name" value="BPL_N"/>
    <property type="match status" value="1"/>
</dbReference>
<reference evidence="3" key="1">
    <citation type="journal article" date="2019" name="Int. J. Syst. Evol. Microbiol.">
        <title>The Global Catalogue of Microorganisms (GCM) 10K type strain sequencing project: providing services to taxonomists for standard genome sequencing and annotation.</title>
        <authorList>
            <consortium name="The Broad Institute Genomics Platform"/>
            <consortium name="The Broad Institute Genome Sequencing Center for Infectious Disease"/>
            <person name="Wu L."/>
            <person name="Ma J."/>
        </authorList>
    </citation>
    <scope>NUCLEOTIDE SEQUENCE [LARGE SCALE GENOMIC DNA]</scope>
    <source>
        <strain evidence="3">CCUG 54520</strain>
    </source>
</reference>